<feature type="domain" description="FAS1" evidence="2">
    <location>
        <begin position="145"/>
        <end position="280"/>
    </location>
</feature>
<gene>
    <name evidence="3" type="ORF">PG991_010730</name>
</gene>
<dbReference type="SUPFAM" id="SSF82153">
    <property type="entry name" value="FAS1 domain"/>
    <property type="match status" value="2"/>
</dbReference>
<dbReference type="Gene3D" id="2.30.180.10">
    <property type="entry name" value="FAS1 domain"/>
    <property type="match status" value="2"/>
</dbReference>
<sequence length="407" mass="42182">MHLLQKFPELLLQLPNLNGITIVAPTNEAFERIPLTSLNAIWKADDASVAVPILQYHIVMGQFPADAMTPGAPVFAPTLLTDPRWTNLSAGGQLVRADKQPDGFVALTSGSGSRSSLVPFSKDGRRDLRFAGGIVQAVDNLLVPPTALNETLTAYSDLSFLGALYAAGLYDEFATCGASGNCTIFAPSVRAFRAVNSTLASLSRDDLIKVLRYHMVPGQVLTSNLLSNGTTLPSALASGSAQKQLQVRRAGNYLYLNSAHVVQQDLLFANGVVHLLDNVLNPFLPDPAGDAPQPTPNPELGTQVPVFSTGSAEAALATVTDADAMNSLPLPFTTALPCTVSCPEPTVTDPAAAAGSGRGTSSTHSARATSSSKGLAAAARCTGFAQPGSAAVAAALAWGVGGYWAGV</sequence>
<feature type="region of interest" description="Disordered" evidence="1">
    <location>
        <begin position="349"/>
        <end position="368"/>
    </location>
</feature>
<evidence type="ECO:0000313" key="4">
    <source>
        <dbReference type="Proteomes" id="UP001396898"/>
    </source>
</evidence>
<dbReference type="InterPro" id="IPR000782">
    <property type="entry name" value="FAS1_domain"/>
</dbReference>
<protein>
    <recommendedName>
        <fullName evidence="2">FAS1 domain-containing protein</fullName>
    </recommendedName>
</protein>
<dbReference type="Pfam" id="PF02469">
    <property type="entry name" value="Fasciclin"/>
    <property type="match status" value="2"/>
</dbReference>
<dbReference type="Proteomes" id="UP001396898">
    <property type="component" value="Unassembled WGS sequence"/>
</dbReference>
<accession>A0ABR1RD37</accession>
<proteinExistence type="predicted"/>
<dbReference type="EMBL" id="JAQQWI010000016">
    <property type="protein sequence ID" value="KAK8008179.1"/>
    <property type="molecule type" value="Genomic_DNA"/>
</dbReference>
<comment type="caution">
    <text evidence="3">The sequence shown here is derived from an EMBL/GenBank/DDBJ whole genome shotgun (WGS) entry which is preliminary data.</text>
</comment>
<reference evidence="3 4" key="1">
    <citation type="submission" date="2023-01" db="EMBL/GenBank/DDBJ databases">
        <title>Analysis of 21 Apiospora genomes using comparative genomics revels a genus with tremendous synthesis potential of carbohydrate active enzymes and secondary metabolites.</title>
        <authorList>
            <person name="Sorensen T."/>
        </authorList>
    </citation>
    <scope>NUCLEOTIDE SEQUENCE [LARGE SCALE GENOMIC DNA]</scope>
    <source>
        <strain evidence="3 4">CBS 20057</strain>
    </source>
</reference>
<dbReference type="PROSITE" id="PS50213">
    <property type="entry name" value="FAS1"/>
    <property type="match status" value="2"/>
</dbReference>
<name>A0ABR1RD37_9PEZI</name>
<dbReference type="PANTHER" id="PTHR10900">
    <property type="entry name" value="PERIOSTIN-RELATED"/>
    <property type="match status" value="1"/>
</dbReference>
<dbReference type="InterPro" id="IPR050904">
    <property type="entry name" value="Adhesion/Biosynth-related"/>
</dbReference>
<dbReference type="SMART" id="SM00554">
    <property type="entry name" value="FAS1"/>
    <property type="match status" value="2"/>
</dbReference>
<organism evidence="3 4">
    <name type="scientific">Apiospora marii</name>
    <dbReference type="NCBI Taxonomy" id="335849"/>
    <lineage>
        <taxon>Eukaryota</taxon>
        <taxon>Fungi</taxon>
        <taxon>Dikarya</taxon>
        <taxon>Ascomycota</taxon>
        <taxon>Pezizomycotina</taxon>
        <taxon>Sordariomycetes</taxon>
        <taxon>Xylariomycetidae</taxon>
        <taxon>Amphisphaeriales</taxon>
        <taxon>Apiosporaceae</taxon>
        <taxon>Apiospora</taxon>
    </lineage>
</organism>
<dbReference type="InterPro" id="IPR036378">
    <property type="entry name" value="FAS1_dom_sf"/>
</dbReference>
<evidence type="ECO:0000313" key="3">
    <source>
        <dbReference type="EMBL" id="KAK8008179.1"/>
    </source>
</evidence>
<evidence type="ECO:0000256" key="1">
    <source>
        <dbReference type="SAM" id="MobiDB-lite"/>
    </source>
</evidence>
<dbReference type="PANTHER" id="PTHR10900:SF77">
    <property type="entry name" value="FI19380P1"/>
    <property type="match status" value="1"/>
</dbReference>
<feature type="domain" description="FAS1" evidence="2">
    <location>
        <begin position="1"/>
        <end position="142"/>
    </location>
</feature>
<feature type="compositionally biased region" description="Low complexity" evidence="1">
    <location>
        <begin position="351"/>
        <end position="368"/>
    </location>
</feature>
<keyword evidence="4" id="KW-1185">Reference proteome</keyword>
<evidence type="ECO:0000259" key="2">
    <source>
        <dbReference type="PROSITE" id="PS50213"/>
    </source>
</evidence>